<dbReference type="GO" id="GO:0008168">
    <property type="term" value="F:methyltransferase activity"/>
    <property type="evidence" value="ECO:0007669"/>
    <property type="project" value="UniProtKB-KW"/>
</dbReference>
<sequence>MAEPFHVIVSTMRSGSSLCGHLLAEAGWILYAGETHTQLGGEDGVAEAIARIREQGQGSRWDAPPCDKVLGHGHLPDEGEFVAKRAERIYLLLRHPLAIWRSQKETGWSFCSLQALADQLSLMRLLIEKVSLERLTVLSYYELTQKEGRRQLFGQSIEGYTPNAKAGQPVWGDPGELIASGRIRECSLRDDVERALPEVWMDLGDFDFARAMAEFDRILELTGKRDLAVNWWDSAFFAADALQIGGMSRREGVAMISVEEFRARRDLPCAAGAFDRIDSTELVHRCEPPELLKLLGELRRILREQGVLRLETIDFDFVRRLSLGQETDYVDWYRERILSAKGGVSGRVSVINHLSREWGHCYFYDRARLQALMGRAGFHAVREVPAGEWLGAGGGMPLRIHAKERFA</sequence>
<proteinExistence type="predicted"/>
<gene>
    <name evidence="1" type="ORF">JIN78_00655</name>
</gene>
<evidence type="ECO:0000313" key="2">
    <source>
        <dbReference type="Proteomes" id="UP000604083"/>
    </source>
</evidence>
<dbReference type="InterPro" id="IPR029063">
    <property type="entry name" value="SAM-dependent_MTases_sf"/>
</dbReference>
<dbReference type="Gene3D" id="3.40.50.150">
    <property type="entry name" value="Vaccinia Virus protein VP39"/>
    <property type="match status" value="1"/>
</dbReference>
<keyword evidence="2" id="KW-1185">Reference proteome</keyword>
<comment type="caution">
    <text evidence="1">The sequence shown here is derived from an EMBL/GenBank/DDBJ whole genome shotgun (WGS) entry which is preliminary data.</text>
</comment>
<dbReference type="EMBL" id="JAENIO010000001">
    <property type="protein sequence ID" value="MBK1832553.1"/>
    <property type="molecule type" value="Genomic_DNA"/>
</dbReference>
<organism evidence="1 2">
    <name type="scientific">Roseibacillus ishigakijimensis</name>
    <dbReference type="NCBI Taxonomy" id="454146"/>
    <lineage>
        <taxon>Bacteria</taxon>
        <taxon>Pseudomonadati</taxon>
        <taxon>Verrucomicrobiota</taxon>
        <taxon>Verrucomicrobiia</taxon>
        <taxon>Verrucomicrobiales</taxon>
        <taxon>Verrucomicrobiaceae</taxon>
        <taxon>Roseibacillus</taxon>
    </lineage>
</organism>
<evidence type="ECO:0000313" key="1">
    <source>
        <dbReference type="EMBL" id="MBK1832553.1"/>
    </source>
</evidence>
<dbReference type="AlphaFoldDB" id="A0A934RKK0"/>
<dbReference type="SUPFAM" id="SSF53335">
    <property type="entry name" value="S-adenosyl-L-methionine-dependent methyltransferases"/>
    <property type="match status" value="1"/>
</dbReference>
<dbReference type="RefSeq" id="WP_200389986.1">
    <property type="nucleotide sequence ID" value="NZ_JAENIO010000001.1"/>
</dbReference>
<dbReference type="Proteomes" id="UP000604083">
    <property type="component" value="Unassembled WGS sequence"/>
</dbReference>
<keyword evidence="1" id="KW-0489">Methyltransferase</keyword>
<protein>
    <submittedName>
        <fullName evidence="1">Class I SAM-dependent methyltransferase</fullName>
    </submittedName>
</protein>
<accession>A0A934RKK0</accession>
<keyword evidence="1" id="KW-0808">Transferase</keyword>
<dbReference type="GO" id="GO:0032259">
    <property type="term" value="P:methylation"/>
    <property type="evidence" value="ECO:0007669"/>
    <property type="project" value="UniProtKB-KW"/>
</dbReference>
<name>A0A934RKK0_9BACT</name>
<reference evidence="1" key="1">
    <citation type="submission" date="2021-01" db="EMBL/GenBank/DDBJ databases">
        <title>Modified the classification status of verrucomicrobia.</title>
        <authorList>
            <person name="Feng X."/>
        </authorList>
    </citation>
    <scope>NUCLEOTIDE SEQUENCE</scope>
    <source>
        <strain evidence="1">KCTC 12986</strain>
    </source>
</reference>